<accession>A0A3N2PJZ1</accession>
<gene>
    <name evidence="2" type="ORF">SODALDRAFT_83574</name>
</gene>
<evidence type="ECO:0000313" key="3">
    <source>
        <dbReference type="Proteomes" id="UP000272025"/>
    </source>
</evidence>
<dbReference type="AlphaFoldDB" id="A0A3N2PJZ1"/>
<dbReference type="STRING" id="1314773.A0A3N2PJZ1"/>
<dbReference type="EMBL" id="ML119066">
    <property type="protein sequence ID" value="ROT34704.1"/>
    <property type="molecule type" value="Genomic_DNA"/>
</dbReference>
<evidence type="ECO:0000313" key="2">
    <source>
        <dbReference type="EMBL" id="ROT34704.1"/>
    </source>
</evidence>
<dbReference type="OrthoDB" id="5086500at2759"/>
<organism evidence="2 3">
    <name type="scientific">Sodiomyces alkalinus (strain CBS 110278 / VKM F-3762 / F11)</name>
    <name type="common">Alkaliphilic filamentous fungus</name>
    <dbReference type="NCBI Taxonomy" id="1314773"/>
    <lineage>
        <taxon>Eukaryota</taxon>
        <taxon>Fungi</taxon>
        <taxon>Dikarya</taxon>
        <taxon>Ascomycota</taxon>
        <taxon>Pezizomycotina</taxon>
        <taxon>Sordariomycetes</taxon>
        <taxon>Hypocreomycetidae</taxon>
        <taxon>Glomerellales</taxon>
        <taxon>Plectosphaerellaceae</taxon>
        <taxon>Sodiomyces</taxon>
    </lineage>
</organism>
<protein>
    <submittedName>
        <fullName evidence="2">Uncharacterized protein</fullName>
    </submittedName>
</protein>
<sequence>MSGPHQPPPFTHRPLEDDAGAEGVAPRPTSQTCCRHRAARRTPEDDLTIPAPQSMLACVDAELDPRRLAGIHRWLWIAGRPMPPRPLRQQRLLSRDLVITERLDQHLVWGNGRMLLKPLPALPPGAALLGRAPALRPAALS</sequence>
<evidence type="ECO:0000256" key="1">
    <source>
        <dbReference type="SAM" id="MobiDB-lite"/>
    </source>
</evidence>
<reference evidence="2 3" key="1">
    <citation type="journal article" date="2018" name="Mol. Ecol.">
        <title>The obligate alkalophilic soda-lake fungus Sodiomyces alkalinus has shifted to a protein diet.</title>
        <authorList>
            <person name="Grum-Grzhimaylo A.A."/>
            <person name="Falkoski D.L."/>
            <person name="van den Heuvel J."/>
            <person name="Valero-Jimenez C.A."/>
            <person name="Min B."/>
            <person name="Choi I.G."/>
            <person name="Lipzen A."/>
            <person name="Daum C.G."/>
            <person name="Aanen D.K."/>
            <person name="Tsang A."/>
            <person name="Henrissat B."/>
            <person name="Bilanenko E.N."/>
            <person name="de Vries R.P."/>
            <person name="van Kan J.A.L."/>
            <person name="Grigoriev I.V."/>
            <person name="Debets A.J.M."/>
        </authorList>
    </citation>
    <scope>NUCLEOTIDE SEQUENCE [LARGE SCALE GENOMIC DNA]</scope>
    <source>
        <strain evidence="2 3">F11</strain>
    </source>
</reference>
<dbReference type="Proteomes" id="UP000272025">
    <property type="component" value="Unassembled WGS sequence"/>
</dbReference>
<dbReference type="RefSeq" id="XP_028462510.1">
    <property type="nucleotide sequence ID" value="XM_028615733.1"/>
</dbReference>
<dbReference type="GeneID" id="39584210"/>
<feature type="compositionally biased region" description="Pro residues" evidence="1">
    <location>
        <begin position="1"/>
        <end position="11"/>
    </location>
</feature>
<keyword evidence="3" id="KW-1185">Reference proteome</keyword>
<name>A0A3N2PJZ1_SODAK</name>
<dbReference type="InterPro" id="IPR046536">
    <property type="entry name" value="DUF6601"/>
</dbReference>
<dbReference type="Pfam" id="PF20246">
    <property type="entry name" value="DUF6601"/>
    <property type="match status" value="1"/>
</dbReference>
<proteinExistence type="predicted"/>
<feature type="region of interest" description="Disordered" evidence="1">
    <location>
        <begin position="1"/>
        <end position="48"/>
    </location>
</feature>